<keyword evidence="3" id="KW-1185">Reference proteome</keyword>
<dbReference type="Proteomes" id="UP000249260">
    <property type="component" value="Unassembled WGS sequence"/>
</dbReference>
<organism evidence="2 3">
    <name type="scientific">Paenibacillus montanisoli</name>
    <dbReference type="NCBI Taxonomy" id="2081970"/>
    <lineage>
        <taxon>Bacteria</taxon>
        <taxon>Bacillati</taxon>
        <taxon>Bacillota</taxon>
        <taxon>Bacilli</taxon>
        <taxon>Bacillales</taxon>
        <taxon>Paenibacillaceae</taxon>
        <taxon>Paenibacillus</taxon>
    </lineage>
</organism>
<sequence>MSLEQVLVMGMPGKRTVEEASDMVKRFYLVERELMRTLGGYHVNIANWELKKKLPHHIWQDSLRADALRTRVLEMRYPRRDVDQEHDPYLSKFLASLIRCNCDVELITGVYFVAKEALVEAYETYLRDADPLDDAPTVEFMSRFPMQIRSQLDEIQQLFAQIQETVSGEEIQAWRQALQQFLKNIGGVIGQGQRSDETPSEVSKRPEYVPPTTPRRDPRFTPAVYHMPPRHPEKFIERQIWQGINHVNEIWAAEIPLLVLWKWDNMPWDFYLDCSRWAFDESRHCMMGEERMKAWGFEVGLDYPVVADHYISTIDNGEVETLALLHAFESGGPAWKAGLKAEFEAAGDTASSQDFDYDWADESIHLAYGHKWVLHRLNGDLDVLEDLKEELIERWHDWMVQKHQEWDYEPFTSRIQARIAEIEAGAANRHE</sequence>
<comment type="caution">
    <text evidence="2">The sequence shown here is derived from an EMBL/GenBank/DDBJ whole genome shotgun (WGS) entry which is preliminary data.</text>
</comment>
<feature type="compositionally biased region" description="Basic and acidic residues" evidence="1">
    <location>
        <begin position="194"/>
        <end position="207"/>
    </location>
</feature>
<dbReference type="OrthoDB" id="1392385at2"/>
<dbReference type="InterPro" id="IPR007402">
    <property type="entry name" value="DUF455"/>
</dbReference>
<protein>
    <recommendedName>
        <fullName evidence="4">DUF455 domain-containing protein</fullName>
    </recommendedName>
</protein>
<gene>
    <name evidence="2" type="ORF">DL346_17330</name>
</gene>
<reference evidence="2 3" key="1">
    <citation type="submission" date="2018-06" db="EMBL/GenBank/DDBJ databases">
        <title>Paenibacillus montanisoli sp. nov., isolated from mountain area soil.</title>
        <authorList>
            <person name="Wu M."/>
        </authorList>
    </citation>
    <scope>NUCLEOTIDE SEQUENCE [LARGE SCALE GENOMIC DNA]</scope>
    <source>
        <strain evidence="2 3">RA17</strain>
    </source>
</reference>
<evidence type="ECO:0000313" key="2">
    <source>
        <dbReference type="EMBL" id="RAP75146.1"/>
    </source>
</evidence>
<name>A0A328U5G3_9BACL</name>
<evidence type="ECO:0000256" key="1">
    <source>
        <dbReference type="SAM" id="MobiDB-lite"/>
    </source>
</evidence>
<feature type="region of interest" description="Disordered" evidence="1">
    <location>
        <begin position="190"/>
        <end position="223"/>
    </location>
</feature>
<accession>A0A328U5G3</accession>
<dbReference type="EMBL" id="QLUW01000003">
    <property type="protein sequence ID" value="RAP75146.1"/>
    <property type="molecule type" value="Genomic_DNA"/>
</dbReference>
<evidence type="ECO:0008006" key="4">
    <source>
        <dbReference type="Google" id="ProtNLM"/>
    </source>
</evidence>
<dbReference type="AlphaFoldDB" id="A0A328U5G3"/>
<dbReference type="RefSeq" id="WP_112883410.1">
    <property type="nucleotide sequence ID" value="NZ_QLUW01000003.1"/>
</dbReference>
<dbReference type="Pfam" id="PF04305">
    <property type="entry name" value="DUF455"/>
    <property type="match status" value="1"/>
</dbReference>
<proteinExistence type="predicted"/>
<evidence type="ECO:0000313" key="3">
    <source>
        <dbReference type="Proteomes" id="UP000249260"/>
    </source>
</evidence>